<feature type="domain" description="HTH arsR-type" evidence="1">
    <location>
        <begin position="30"/>
        <end position="71"/>
    </location>
</feature>
<dbReference type="CDD" id="cd00090">
    <property type="entry name" value="HTH_ARSR"/>
    <property type="match status" value="1"/>
</dbReference>
<sequence length="98" mass="11196">MDSESDIPKLKSEEEIREILKVISRKGVGEILKSLRNSPKKFSQIMFETRLNPSIIDRHLKALSKLGLVTKEGENYKLTSCGVYVLKIFDDLYKAINP</sequence>
<dbReference type="Gene3D" id="1.10.10.10">
    <property type="entry name" value="Winged helix-like DNA-binding domain superfamily/Winged helix DNA-binding domain"/>
    <property type="match status" value="1"/>
</dbReference>
<dbReference type="AlphaFoldDB" id="A0A7J3M204"/>
<organism evidence="2">
    <name type="scientific">Archaeoglobus fulgidus</name>
    <dbReference type="NCBI Taxonomy" id="2234"/>
    <lineage>
        <taxon>Archaea</taxon>
        <taxon>Methanobacteriati</taxon>
        <taxon>Methanobacteriota</taxon>
        <taxon>Archaeoglobi</taxon>
        <taxon>Archaeoglobales</taxon>
        <taxon>Archaeoglobaceae</taxon>
        <taxon>Archaeoglobus</taxon>
    </lineage>
</organism>
<dbReference type="InterPro" id="IPR011991">
    <property type="entry name" value="ArsR-like_HTH"/>
</dbReference>
<proteinExistence type="predicted"/>
<comment type="caution">
    <text evidence="2">The sequence shown here is derived from an EMBL/GenBank/DDBJ whole genome shotgun (WGS) entry which is preliminary data.</text>
</comment>
<accession>A0A7J3M204</accession>
<evidence type="ECO:0000259" key="1">
    <source>
        <dbReference type="Pfam" id="PF01022"/>
    </source>
</evidence>
<protein>
    <submittedName>
        <fullName evidence="2">Transcriptional regulator</fullName>
    </submittedName>
</protein>
<gene>
    <name evidence="2" type="ORF">ENT52_04990</name>
</gene>
<dbReference type="InterPro" id="IPR001845">
    <property type="entry name" value="HTH_ArsR_DNA-bd_dom"/>
</dbReference>
<dbReference type="SUPFAM" id="SSF46785">
    <property type="entry name" value="Winged helix' DNA-binding domain"/>
    <property type="match status" value="1"/>
</dbReference>
<dbReference type="InterPro" id="IPR036388">
    <property type="entry name" value="WH-like_DNA-bd_sf"/>
</dbReference>
<dbReference type="InterPro" id="IPR036390">
    <property type="entry name" value="WH_DNA-bd_sf"/>
</dbReference>
<evidence type="ECO:0000313" key="2">
    <source>
        <dbReference type="EMBL" id="HGT83062.1"/>
    </source>
</evidence>
<dbReference type="Pfam" id="PF01022">
    <property type="entry name" value="HTH_5"/>
    <property type="match status" value="1"/>
</dbReference>
<reference evidence="2" key="1">
    <citation type="journal article" date="2020" name="mSystems">
        <title>Genome- and Community-Level Interaction Insights into Carbon Utilization and Element Cycling Functions of Hydrothermarchaeota in Hydrothermal Sediment.</title>
        <authorList>
            <person name="Zhou Z."/>
            <person name="Liu Y."/>
            <person name="Xu W."/>
            <person name="Pan J."/>
            <person name="Luo Z.H."/>
            <person name="Li M."/>
        </authorList>
    </citation>
    <scope>NUCLEOTIDE SEQUENCE [LARGE SCALE GENOMIC DNA]</scope>
    <source>
        <strain evidence="2">SpSt-587</strain>
    </source>
</reference>
<dbReference type="GO" id="GO:0003700">
    <property type="term" value="F:DNA-binding transcription factor activity"/>
    <property type="evidence" value="ECO:0007669"/>
    <property type="project" value="InterPro"/>
</dbReference>
<name>A0A7J3M204_ARCFL</name>
<dbReference type="EMBL" id="DSYZ01000094">
    <property type="protein sequence ID" value="HGT83062.1"/>
    <property type="molecule type" value="Genomic_DNA"/>
</dbReference>